<comment type="caution">
    <text evidence="2">The sequence shown here is derived from an EMBL/GenBank/DDBJ whole genome shotgun (WGS) entry which is preliminary data.</text>
</comment>
<reference evidence="2 3" key="1">
    <citation type="submission" date="2019-06" db="EMBL/GenBank/DDBJ databases">
        <authorList>
            <person name="Lee I."/>
            <person name="Jang G.I."/>
            <person name="Hwang C.Y."/>
        </authorList>
    </citation>
    <scope>NUCLEOTIDE SEQUENCE [LARGE SCALE GENOMIC DNA]</scope>
    <source>
        <strain evidence="2 3">PAMC 28131</strain>
    </source>
</reference>
<evidence type="ECO:0000313" key="2">
    <source>
        <dbReference type="EMBL" id="TPE61061.1"/>
    </source>
</evidence>
<dbReference type="OrthoDB" id="9778629at2"/>
<dbReference type="PIRSF" id="PIRSF012318">
    <property type="entry name" value="UCP012318"/>
    <property type="match status" value="1"/>
</dbReference>
<gene>
    <name evidence="2" type="ORF">FJQ54_09165</name>
</gene>
<dbReference type="SUPFAM" id="SSF47240">
    <property type="entry name" value="Ferritin-like"/>
    <property type="match status" value="1"/>
</dbReference>
<feature type="region of interest" description="Disordered" evidence="1">
    <location>
        <begin position="40"/>
        <end position="68"/>
    </location>
</feature>
<dbReference type="EMBL" id="VFSU01000024">
    <property type="protein sequence ID" value="TPE61061.1"/>
    <property type="molecule type" value="Genomic_DNA"/>
</dbReference>
<accession>A0A501XK71</accession>
<dbReference type="PANTHER" id="PTHR42782">
    <property type="entry name" value="SI:CH73-314G15.3"/>
    <property type="match status" value="1"/>
</dbReference>
<dbReference type="AlphaFoldDB" id="A0A501XK71"/>
<dbReference type="RefSeq" id="WP_140928119.1">
    <property type="nucleotide sequence ID" value="NZ_VFSU01000024.1"/>
</dbReference>
<name>A0A501XK71_9SPHN</name>
<dbReference type="InterPro" id="IPR009078">
    <property type="entry name" value="Ferritin-like_SF"/>
</dbReference>
<evidence type="ECO:0000256" key="1">
    <source>
        <dbReference type="SAM" id="MobiDB-lite"/>
    </source>
</evidence>
<sequence>MQTLREACVAVLLTAGADAKADAARALFARWQAGGIRFSAEGPDVPDRPARPARPELLPPGAMPKRKRAGSPAMRFALLHALAHIEFNAIDLAIDLVARWGAGMPRAFTNDWLRIADEEAQHFALVQGLLRAGGGTYGDLPAHDGLWEAAQLTAHDLEARLALVPQVLEARGLDVTPAMIERFEAMGDEAAAAVLKRILADEIGHVEAGNRWFRELCAESVTEASGRFRQLVTQLFRGSVKPPFNDSARRQAGLTTEWYTALGGAAPVSKR</sequence>
<dbReference type="PANTHER" id="PTHR42782:SF4">
    <property type="entry name" value="DUF455 DOMAIN-CONTAINING PROTEIN"/>
    <property type="match status" value="1"/>
</dbReference>
<evidence type="ECO:0000313" key="3">
    <source>
        <dbReference type="Proteomes" id="UP000319897"/>
    </source>
</evidence>
<feature type="compositionally biased region" description="Basic and acidic residues" evidence="1">
    <location>
        <begin position="45"/>
        <end position="54"/>
    </location>
</feature>
<proteinExistence type="predicted"/>
<dbReference type="InterPro" id="IPR011197">
    <property type="entry name" value="UCP012318"/>
</dbReference>
<organism evidence="2 3">
    <name type="scientific">Sandaracinobacter neustonicus</name>
    <dbReference type="NCBI Taxonomy" id="1715348"/>
    <lineage>
        <taxon>Bacteria</taxon>
        <taxon>Pseudomonadati</taxon>
        <taxon>Pseudomonadota</taxon>
        <taxon>Alphaproteobacteria</taxon>
        <taxon>Sphingomonadales</taxon>
        <taxon>Sphingosinicellaceae</taxon>
        <taxon>Sandaracinobacter</taxon>
    </lineage>
</organism>
<dbReference type="InterPro" id="IPR007402">
    <property type="entry name" value="DUF455"/>
</dbReference>
<dbReference type="Gene3D" id="1.20.1260.10">
    <property type="match status" value="1"/>
</dbReference>
<dbReference type="Pfam" id="PF04305">
    <property type="entry name" value="DUF455"/>
    <property type="match status" value="1"/>
</dbReference>
<dbReference type="InterPro" id="IPR012347">
    <property type="entry name" value="Ferritin-like"/>
</dbReference>
<protein>
    <submittedName>
        <fullName evidence="2">Ferritin-like domain-containing protein</fullName>
    </submittedName>
</protein>
<keyword evidence="3" id="KW-1185">Reference proteome</keyword>
<dbReference type="Proteomes" id="UP000319897">
    <property type="component" value="Unassembled WGS sequence"/>
</dbReference>
<dbReference type="CDD" id="cd00657">
    <property type="entry name" value="Ferritin_like"/>
    <property type="match status" value="1"/>
</dbReference>